<dbReference type="EMBL" id="CAJVPT010018390">
    <property type="protein sequence ID" value="CAG8633747.1"/>
    <property type="molecule type" value="Genomic_DNA"/>
</dbReference>
<comment type="caution">
    <text evidence="1">The sequence shown here is derived from an EMBL/GenBank/DDBJ whole genome shotgun (WGS) entry which is preliminary data.</text>
</comment>
<gene>
    <name evidence="1" type="ORF">ACOLOM_LOCUS7719</name>
</gene>
<evidence type="ECO:0000313" key="2">
    <source>
        <dbReference type="Proteomes" id="UP000789525"/>
    </source>
</evidence>
<sequence length="328" mass="37566">MQAEETPPTYSEYPTELPEQLPIGQHNVRPLVNVTELQAHLKLLGAFSELKRDVQDQQDGIVTDDRDQVWVVFVNRAVHRFFAWTSAQWELPSPGLYPDMMPPLDVMMVWHTYLLVWHLNLLQSRLHRLLEPICLESSIILRRSKSVIKCIRAKSTKTAVSYQFREALRVLRCQFYRSMPVTLLATLIDSETLKPIPPSESQESLFITTSGMPYEMPLVTTSQETLSLTCPRCLENNSSVHWVTSSGQGFAQPNFSYKCEHCQVDFSKANIGIRRFSEEISRKRAGENVYISYVMIVCPEKSIAKRIPGRASYITTQALSIRRQQANS</sequence>
<proteinExistence type="predicted"/>
<evidence type="ECO:0000313" key="1">
    <source>
        <dbReference type="EMBL" id="CAG8633747.1"/>
    </source>
</evidence>
<reference evidence="1" key="1">
    <citation type="submission" date="2021-06" db="EMBL/GenBank/DDBJ databases">
        <authorList>
            <person name="Kallberg Y."/>
            <person name="Tangrot J."/>
            <person name="Rosling A."/>
        </authorList>
    </citation>
    <scope>NUCLEOTIDE SEQUENCE</scope>
    <source>
        <strain evidence="1">CL356</strain>
    </source>
</reference>
<dbReference type="Proteomes" id="UP000789525">
    <property type="component" value="Unassembled WGS sequence"/>
</dbReference>
<protein>
    <submittedName>
        <fullName evidence="1">10604_t:CDS:1</fullName>
    </submittedName>
</protein>
<keyword evidence="2" id="KW-1185">Reference proteome</keyword>
<organism evidence="1 2">
    <name type="scientific">Acaulospora colombiana</name>
    <dbReference type="NCBI Taxonomy" id="27376"/>
    <lineage>
        <taxon>Eukaryota</taxon>
        <taxon>Fungi</taxon>
        <taxon>Fungi incertae sedis</taxon>
        <taxon>Mucoromycota</taxon>
        <taxon>Glomeromycotina</taxon>
        <taxon>Glomeromycetes</taxon>
        <taxon>Diversisporales</taxon>
        <taxon>Acaulosporaceae</taxon>
        <taxon>Acaulospora</taxon>
    </lineage>
</organism>
<name>A0ACA9N575_9GLOM</name>
<accession>A0ACA9N575</accession>